<dbReference type="SUPFAM" id="SSF55781">
    <property type="entry name" value="GAF domain-like"/>
    <property type="match status" value="1"/>
</dbReference>
<keyword evidence="2" id="KW-0175">Coiled coil</keyword>
<evidence type="ECO:0000256" key="1">
    <source>
        <dbReference type="ARBA" id="ARBA00004196"/>
    </source>
</evidence>
<evidence type="ECO:0008006" key="5">
    <source>
        <dbReference type="Google" id="ProtNLM"/>
    </source>
</evidence>
<dbReference type="InterPro" id="IPR050465">
    <property type="entry name" value="UPF0194_transport"/>
</dbReference>
<comment type="subcellular location">
    <subcellularLocation>
        <location evidence="1">Cell envelope</location>
    </subcellularLocation>
</comment>
<comment type="caution">
    <text evidence="3">The sequence shown here is derived from an EMBL/GenBank/DDBJ whole genome shotgun (WGS) entry which is preliminary data.</text>
</comment>
<organism evidence="3 4">
    <name type="scientific">Halopseudomonas sabulinigri</name>
    <dbReference type="NCBI Taxonomy" id="472181"/>
    <lineage>
        <taxon>Bacteria</taxon>
        <taxon>Pseudomonadati</taxon>
        <taxon>Pseudomonadota</taxon>
        <taxon>Gammaproteobacteria</taxon>
        <taxon>Pseudomonadales</taxon>
        <taxon>Pseudomonadaceae</taxon>
        <taxon>Halopseudomonas</taxon>
    </lineage>
</organism>
<evidence type="ECO:0000313" key="3">
    <source>
        <dbReference type="EMBL" id="GAA6132648.1"/>
    </source>
</evidence>
<dbReference type="SUPFAM" id="SSF111369">
    <property type="entry name" value="HlyD-like secretion proteins"/>
    <property type="match status" value="1"/>
</dbReference>
<protein>
    <recommendedName>
        <fullName evidence="5">Multidrug transporter</fullName>
    </recommendedName>
</protein>
<name>A0ABP9ZT58_9GAMM</name>
<evidence type="ECO:0000256" key="2">
    <source>
        <dbReference type="ARBA" id="ARBA00023054"/>
    </source>
</evidence>
<dbReference type="PANTHER" id="PTHR32347">
    <property type="entry name" value="EFFLUX SYSTEM COMPONENT YKNX-RELATED"/>
    <property type="match status" value="1"/>
</dbReference>
<reference evidence="3 4" key="1">
    <citation type="submission" date="2024-04" db="EMBL/GenBank/DDBJ databases">
        <title>Draft genome sequence of Halopseudomonas sabulinigri NBRC 116187.</title>
        <authorList>
            <person name="Miyakawa T."/>
            <person name="Kusuya Y."/>
            <person name="Miura T."/>
        </authorList>
    </citation>
    <scope>NUCLEOTIDE SEQUENCE [LARGE SCALE GENOMIC DNA]</scope>
    <source>
        <strain evidence="3 4">4NH20-0042</strain>
    </source>
</reference>
<accession>A0ABP9ZT58</accession>
<proteinExistence type="predicted"/>
<dbReference type="EMBL" id="BAABWD010000004">
    <property type="protein sequence ID" value="GAA6132648.1"/>
    <property type="molecule type" value="Genomic_DNA"/>
</dbReference>
<dbReference type="Gene3D" id="2.40.50.100">
    <property type="match status" value="1"/>
</dbReference>
<dbReference type="Gene3D" id="2.40.30.170">
    <property type="match status" value="1"/>
</dbReference>
<sequence>MPPSRNYMTERLPSPQLLLRINTLRDRALAADSLNALAFSMANDAYSLLQYHQALVLALQGEQAELLCVSGLAKPAEDSPYLVWLKRAGRWLNQQLDGNQPVWLARADLDPPADINDGWAEWWPAGLWCVPLHNRAGQRLGLVLFLLDAPPPAPLPELLSSLWQTWSYCWQALDSKRRLPRWNASRSKLLIGLGVLLLLLLIPVRQTVLAPAEIVSREAQIISSPIDGVIKQMHVRPNQQVETGSLLFTLDETTLRNRAEVLSKGVAVADAELLAASQRAFDNPQSKGELTLLNGRAQQSRAELAAVKAQLARTQVHAPKAGIAVYSDPNDWLGKPVSTGERILQVADPAQPAMRIQLAVADAIALEPGAKVTLFLTAYPLTPLHGEVLETSYQAHPSDEGVSSYRLLASIEGEPENARLGLHGTAKLYGERVLLGYYLLRRPLAAVRAWTGW</sequence>
<gene>
    <name evidence="3" type="ORF">NBRC116187_30080</name>
</gene>
<keyword evidence="4" id="KW-1185">Reference proteome</keyword>
<dbReference type="PANTHER" id="PTHR32347:SF23">
    <property type="entry name" value="BLL5650 PROTEIN"/>
    <property type="match status" value="1"/>
</dbReference>
<dbReference type="Proteomes" id="UP001486808">
    <property type="component" value="Unassembled WGS sequence"/>
</dbReference>
<evidence type="ECO:0000313" key="4">
    <source>
        <dbReference type="Proteomes" id="UP001486808"/>
    </source>
</evidence>